<comment type="catalytic activity">
    <reaction evidence="12">
        <text>malonyl-[ACP] + acetyl-CoA + H(+) = 3-oxobutanoyl-[ACP] + CO2 + CoA</text>
        <dbReference type="Rhea" id="RHEA:12080"/>
        <dbReference type="Rhea" id="RHEA-COMP:9623"/>
        <dbReference type="Rhea" id="RHEA-COMP:9625"/>
        <dbReference type="ChEBI" id="CHEBI:15378"/>
        <dbReference type="ChEBI" id="CHEBI:16526"/>
        <dbReference type="ChEBI" id="CHEBI:57287"/>
        <dbReference type="ChEBI" id="CHEBI:57288"/>
        <dbReference type="ChEBI" id="CHEBI:78449"/>
        <dbReference type="ChEBI" id="CHEBI:78450"/>
        <dbReference type="EC" id="2.3.1.180"/>
    </reaction>
    <physiologicalReaction direction="left-to-right" evidence="12">
        <dbReference type="Rhea" id="RHEA:12081"/>
    </physiologicalReaction>
</comment>
<dbReference type="CDD" id="cd00830">
    <property type="entry name" value="KAS_III"/>
    <property type="match status" value="1"/>
</dbReference>
<dbReference type="Proteomes" id="UP000028013">
    <property type="component" value="Unassembled WGS sequence"/>
</dbReference>
<dbReference type="AlphaFoldDB" id="A0A078S2K1"/>
<comment type="caution">
    <text evidence="16">The sequence shown here is derived from an EMBL/GenBank/DDBJ whole genome shotgun (WGS) entry which is preliminary data.</text>
</comment>
<accession>A0A078S2K1</accession>
<evidence type="ECO:0000256" key="2">
    <source>
        <dbReference type="ARBA" id="ARBA00008642"/>
    </source>
</evidence>
<feature type="domain" description="Beta-ketoacyl-[acyl-carrier-protein] synthase III C-terminal" evidence="14">
    <location>
        <begin position="241"/>
        <end position="327"/>
    </location>
</feature>
<feature type="domain" description="Beta-ketoacyl-[acyl-carrier-protein] synthase III N-terminal" evidence="15">
    <location>
        <begin position="110"/>
        <end position="188"/>
    </location>
</feature>
<dbReference type="FunFam" id="3.40.47.10:FF:000004">
    <property type="entry name" value="3-oxoacyl-[acyl-carrier-protein] synthase 3"/>
    <property type="match status" value="1"/>
</dbReference>
<comment type="domain">
    <text evidence="13">The last Arg residue of the ACP-binding site is essential for the weak association between ACP/AcpP and FabH.</text>
</comment>
<keyword evidence="5 13" id="KW-0444">Lipid biosynthesis</keyword>
<dbReference type="InterPro" id="IPR013751">
    <property type="entry name" value="ACP_syn_III_N"/>
</dbReference>
<keyword evidence="8 13" id="KW-0443">Lipid metabolism</keyword>
<keyword evidence="11 13" id="KW-0012">Acyltransferase</keyword>
<dbReference type="EC" id="2.3.1.180" evidence="3 13"/>
<dbReference type="GO" id="GO:0005737">
    <property type="term" value="C:cytoplasm"/>
    <property type="evidence" value="ECO:0007669"/>
    <property type="project" value="UniProtKB-SubCell"/>
</dbReference>
<dbReference type="GeneID" id="99749695"/>
<evidence type="ECO:0000256" key="6">
    <source>
        <dbReference type="ARBA" id="ARBA00022679"/>
    </source>
</evidence>
<feature type="region of interest" description="ACP-binding" evidence="13">
    <location>
        <begin position="257"/>
        <end position="261"/>
    </location>
</feature>
<comment type="subunit">
    <text evidence="13">Homodimer.</text>
</comment>
<dbReference type="InterPro" id="IPR016039">
    <property type="entry name" value="Thiolase-like"/>
</dbReference>
<dbReference type="PANTHER" id="PTHR34069">
    <property type="entry name" value="3-OXOACYL-[ACYL-CARRIER-PROTEIN] SYNTHASE 3"/>
    <property type="match status" value="1"/>
</dbReference>
<sequence length="334" mass="37079">MEKINAVITGVGGYVPDYVLTNDEISRMVDTNDEWIMTRIGVKERRILNEEGLGSSYMARKAAKQLMQRTGADPDDIDLVIVATSTPDYHFPSTASILCDKLRLKNAYAFDLQAACSGFLYLMETAANFIRSGRYKKVIIVGADKMSSMVDYTDRATCPIFGDGAAAFMLEPTTEDVGIMDAILRTDGKGLPFLHMKAGGSVCPPSYFTVDNHMHYIYQEGRTVFKYAVSNMSDVSAAIAEKNGLTKDSIDWVIPHQANLRIIDAVAHRLEVPREKVLINIERYGNTSAATLPLCIWDFEDKLKKGDNLIFTAFGAGFTWGAVYVKWGYDGKKQ</sequence>
<organism evidence="16 17">
    <name type="scientific">Bacteroides uniformis str. 3978 T3 ii</name>
    <dbReference type="NCBI Taxonomy" id="1339349"/>
    <lineage>
        <taxon>Bacteria</taxon>
        <taxon>Pseudomonadati</taxon>
        <taxon>Bacteroidota</taxon>
        <taxon>Bacteroidia</taxon>
        <taxon>Bacteroidales</taxon>
        <taxon>Bacteroidaceae</taxon>
        <taxon>Bacteroides</taxon>
    </lineage>
</organism>
<keyword evidence="9 13" id="KW-0275">Fatty acid biosynthesis</keyword>
<dbReference type="Pfam" id="PF08545">
    <property type="entry name" value="ACP_syn_III"/>
    <property type="match status" value="1"/>
</dbReference>
<evidence type="ECO:0000256" key="3">
    <source>
        <dbReference type="ARBA" id="ARBA00012333"/>
    </source>
</evidence>
<dbReference type="Pfam" id="PF08541">
    <property type="entry name" value="ACP_syn_III_C"/>
    <property type="match status" value="1"/>
</dbReference>
<dbReference type="GO" id="GO:0006633">
    <property type="term" value="P:fatty acid biosynthetic process"/>
    <property type="evidence" value="ECO:0007669"/>
    <property type="project" value="UniProtKB-UniRule"/>
</dbReference>
<dbReference type="GO" id="GO:0004315">
    <property type="term" value="F:3-oxoacyl-[acyl-carrier-protein] synthase activity"/>
    <property type="evidence" value="ECO:0007669"/>
    <property type="project" value="InterPro"/>
</dbReference>
<keyword evidence="10 13" id="KW-0511">Multifunctional enzyme</keyword>
<evidence type="ECO:0000256" key="4">
    <source>
        <dbReference type="ARBA" id="ARBA00022490"/>
    </source>
</evidence>
<comment type="pathway">
    <text evidence="1 13">Lipid metabolism; fatty acid biosynthesis.</text>
</comment>
<dbReference type="NCBIfam" id="TIGR00747">
    <property type="entry name" value="fabH"/>
    <property type="match status" value="1"/>
</dbReference>
<feature type="active site" evidence="13">
    <location>
        <position position="256"/>
    </location>
</feature>
<evidence type="ECO:0000256" key="9">
    <source>
        <dbReference type="ARBA" id="ARBA00023160"/>
    </source>
</evidence>
<dbReference type="GO" id="GO:0044550">
    <property type="term" value="P:secondary metabolite biosynthetic process"/>
    <property type="evidence" value="ECO:0007669"/>
    <property type="project" value="TreeGrafter"/>
</dbReference>
<dbReference type="Gene3D" id="3.40.47.10">
    <property type="match status" value="1"/>
</dbReference>
<evidence type="ECO:0000256" key="1">
    <source>
        <dbReference type="ARBA" id="ARBA00005194"/>
    </source>
</evidence>
<name>A0A078S2K1_BACUN</name>
<evidence type="ECO:0000313" key="16">
    <source>
        <dbReference type="EMBL" id="KDS50207.1"/>
    </source>
</evidence>
<evidence type="ECO:0000256" key="7">
    <source>
        <dbReference type="ARBA" id="ARBA00022832"/>
    </source>
</evidence>
<dbReference type="RefSeq" id="WP_005829534.1">
    <property type="nucleotide sequence ID" value="NZ_JNHN01000174.1"/>
</dbReference>
<dbReference type="InterPro" id="IPR004655">
    <property type="entry name" value="FabH"/>
</dbReference>
<evidence type="ECO:0000256" key="11">
    <source>
        <dbReference type="ARBA" id="ARBA00023315"/>
    </source>
</evidence>
<comment type="function">
    <text evidence="13">Catalyzes the condensation reaction of fatty acid synthesis by the addition to an acyl acceptor of two carbons from malonyl-ACP. Catalyzes the first condensation reaction which initiates fatty acid synthesis and may therefore play a role in governing the total rate of fatty acid production. Possesses both acetoacetyl-ACP synthase and acetyl transacylase activities. Its substrate specificity determines the biosynthesis of branched-chain and/or straight-chain of fatty acids.</text>
</comment>
<evidence type="ECO:0000256" key="12">
    <source>
        <dbReference type="ARBA" id="ARBA00051096"/>
    </source>
</evidence>
<evidence type="ECO:0000259" key="15">
    <source>
        <dbReference type="Pfam" id="PF08545"/>
    </source>
</evidence>
<evidence type="ECO:0000256" key="8">
    <source>
        <dbReference type="ARBA" id="ARBA00023098"/>
    </source>
</evidence>
<comment type="similarity">
    <text evidence="2 13">Belongs to the thiolase-like superfamily. FabH family.</text>
</comment>
<dbReference type="NCBIfam" id="NF006829">
    <property type="entry name" value="PRK09352.1"/>
    <property type="match status" value="1"/>
</dbReference>
<keyword evidence="4 13" id="KW-0963">Cytoplasm</keyword>
<proteinExistence type="inferred from homology"/>
<comment type="subcellular location">
    <subcellularLocation>
        <location evidence="13">Cytoplasm</location>
    </subcellularLocation>
</comment>
<dbReference type="HAMAP" id="MF_01815">
    <property type="entry name" value="FabH"/>
    <property type="match status" value="1"/>
</dbReference>
<dbReference type="UniPathway" id="UPA00094"/>
<dbReference type="InterPro" id="IPR013747">
    <property type="entry name" value="ACP_syn_III_C"/>
</dbReference>
<dbReference type="EMBL" id="JNHN01000174">
    <property type="protein sequence ID" value="KDS50207.1"/>
    <property type="molecule type" value="Genomic_DNA"/>
</dbReference>
<dbReference type="GO" id="GO:0033818">
    <property type="term" value="F:beta-ketoacyl-acyl-carrier-protein synthase III activity"/>
    <property type="evidence" value="ECO:0007669"/>
    <property type="project" value="UniProtKB-UniRule"/>
</dbReference>
<evidence type="ECO:0000256" key="13">
    <source>
        <dbReference type="HAMAP-Rule" id="MF_01815"/>
    </source>
</evidence>
<dbReference type="PANTHER" id="PTHR34069:SF2">
    <property type="entry name" value="BETA-KETOACYL-[ACYL-CARRIER-PROTEIN] SYNTHASE III"/>
    <property type="match status" value="1"/>
</dbReference>
<keyword evidence="6 13" id="KW-0808">Transferase</keyword>
<gene>
    <name evidence="13" type="primary">fabH</name>
    <name evidence="16" type="ORF">M094_1125</name>
</gene>
<protein>
    <recommendedName>
        <fullName evidence="3 13">Beta-ketoacyl-[acyl-carrier-protein] synthase III</fullName>
        <shortName evidence="13">Beta-ketoacyl-ACP synthase III</shortName>
        <shortName evidence="13">KAS III</shortName>
        <ecNumber evidence="3 13">2.3.1.180</ecNumber>
    </recommendedName>
    <alternativeName>
        <fullName evidence="13">3-oxoacyl-[acyl-carrier-protein] synthase 3</fullName>
    </alternativeName>
    <alternativeName>
        <fullName evidence="13">3-oxoacyl-[acyl-carrier-protein] synthase III</fullName>
    </alternativeName>
</protein>
<evidence type="ECO:0000313" key="17">
    <source>
        <dbReference type="Proteomes" id="UP000028013"/>
    </source>
</evidence>
<evidence type="ECO:0000256" key="5">
    <source>
        <dbReference type="ARBA" id="ARBA00022516"/>
    </source>
</evidence>
<evidence type="ECO:0000256" key="10">
    <source>
        <dbReference type="ARBA" id="ARBA00023268"/>
    </source>
</evidence>
<keyword evidence="7 13" id="KW-0276">Fatty acid metabolism</keyword>
<reference evidence="16 17" key="1">
    <citation type="submission" date="2014-04" db="EMBL/GenBank/DDBJ databases">
        <authorList>
            <person name="Sears C."/>
            <person name="Carroll K."/>
            <person name="Sack B.R."/>
            <person name="Qadri F."/>
            <person name="Myers L.L."/>
            <person name="Chung G.-T."/>
            <person name="Escheverria P."/>
            <person name="Fraser C.M."/>
            <person name="Sadzewicz L."/>
            <person name="Shefchek K.A."/>
            <person name="Tallon L."/>
            <person name="Das S.P."/>
            <person name="Daugherty S."/>
            <person name="Mongodin E.F."/>
        </authorList>
    </citation>
    <scope>NUCLEOTIDE SEQUENCE [LARGE SCALE GENOMIC DNA]</scope>
    <source>
        <strain evidence="16 17">3978 T3 ii</strain>
    </source>
</reference>
<dbReference type="SUPFAM" id="SSF53901">
    <property type="entry name" value="Thiolase-like"/>
    <property type="match status" value="1"/>
</dbReference>
<feature type="active site" evidence="13">
    <location>
        <position position="286"/>
    </location>
</feature>
<dbReference type="PATRIC" id="fig|1339349.3.peg.2310"/>
<feature type="active site" evidence="13">
    <location>
        <position position="116"/>
    </location>
</feature>
<evidence type="ECO:0000259" key="14">
    <source>
        <dbReference type="Pfam" id="PF08541"/>
    </source>
</evidence>